<proteinExistence type="predicted"/>
<evidence type="ECO:0000313" key="3">
    <source>
        <dbReference type="Proteomes" id="UP000198525"/>
    </source>
</evidence>
<evidence type="ECO:0000313" key="2">
    <source>
        <dbReference type="EMBL" id="SDJ20632.1"/>
    </source>
</evidence>
<evidence type="ECO:0000256" key="1">
    <source>
        <dbReference type="SAM" id="MobiDB-lite"/>
    </source>
</evidence>
<gene>
    <name evidence="2" type="ORF">SAMN04487954_103331</name>
</gene>
<dbReference type="AlphaFoldDB" id="A0A1G8RUJ2"/>
<protein>
    <submittedName>
        <fullName evidence="2">Uncharacterized protein</fullName>
    </submittedName>
</protein>
<accession>A0A1G8RUJ2</accession>
<dbReference type="STRING" id="376427.SAMN04487954_103331"/>
<feature type="compositionally biased region" description="Low complexity" evidence="1">
    <location>
        <begin position="75"/>
        <end position="86"/>
    </location>
</feature>
<reference evidence="2 3" key="1">
    <citation type="submission" date="2016-10" db="EMBL/GenBank/DDBJ databases">
        <authorList>
            <person name="de Groot N.N."/>
        </authorList>
    </citation>
    <scope>NUCLEOTIDE SEQUENCE [LARGE SCALE GENOMIC DNA]</scope>
    <source>
        <strain evidence="2 3">CGMCC 1.6133</strain>
    </source>
</reference>
<keyword evidence="3" id="KW-1185">Reference proteome</keyword>
<dbReference type="EMBL" id="FNES01000003">
    <property type="protein sequence ID" value="SDJ20632.1"/>
    <property type="molecule type" value="Genomic_DNA"/>
</dbReference>
<sequence length="282" mass="30806">MTGEPHRLQYLEAMGLTAWVPRYRLPNARESAACDWSPATPEPDAAPAQRLHELLDEAERAAQRRPAVPLRESEPAPSVSSEAAAPGRTRQLLEPTPMANEGEAAPSVPVRDAVTQASHEPLRFTVQIACLEGRWLVLLPGDRHPGAVGVRLLGSILAAAGIDLPEAPTFEAFGWPLEEGLSVVEPQEEARQGLQAFIEGAERRGWSPERVLLFGHDDTLVPLLGMTEERCTLLDLPGWQGPSLDELAASADAKRALWPRLAGWREAWYGQFVPGHGEDEHD</sequence>
<organism evidence="2 3">
    <name type="scientific">Billgrantia gudaonensis</name>
    <dbReference type="NCBI Taxonomy" id="376427"/>
    <lineage>
        <taxon>Bacteria</taxon>
        <taxon>Pseudomonadati</taxon>
        <taxon>Pseudomonadota</taxon>
        <taxon>Gammaproteobacteria</taxon>
        <taxon>Oceanospirillales</taxon>
        <taxon>Halomonadaceae</taxon>
        <taxon>Billgrantia</taxon>
    </lineage>
</organism>
<name>A0A1G8RUJ2_9GAMM</name>
<dbReference type="Proteomes" id="UP000198525">
    <property type="component" value="Unassembled WGS sequence"/>
</dbReference>
<feature type="region of interest" description="Disordered" evidence="1">
    <location>
        <begin position="60"/>
        <end position="89"/>
    </location>
</feature>